<dbReference type="Pfam" id="PF12833">
    <property type="entry name" value="HTH_18"/>
    <property type="match status" value="1"/>
</dbReference>
<feature type="domain" description="HTH araC/xylS-type" evidence="4">
    <location>
        <begin position="110"/>
        <end position="211"/>
    </location>
</feature>
<evidence type="ECO:0000313" key="6">
    <source>
        <dbReference type="Proteomes" id="UP001441944"/>
    </source>
</evidence>
<dbReference type="InterPro" id="IPR009057">
    <property type="entry name" value="Homeodomain-like_sf"/>
</dbReference>
<dbReference type="InterPro" id="IPR050204">
    <property type="entry name" value="AraC_XylS_family_regulators"/>
</dbReference>
<gene>
    <name evidence="5" type="ORF">NBRC116598_37680</name>
</gene>
<reference evidence="5 6" key="1">
    <citation type="submission" date="2024-04" db="EMBL/GenBank/DDBJ databases">
        <title>Draft genome sequence of Pseudophaeobacter arcticus NBRC 116598.</title>
        <authorList>
            <person name="Miyakawa T."/>
            <person name="Kusuya Y."/>
            <person name="Miura T."/>
        </authorList>
    </citation>
    <scope>NUCLEOTIDE SEQUENCE [LARGE SCALE GENOMIC DNA]</scope>
    <source>
        <strain evidence="5 6">SU-CL00105</strain>
    </source>
</reference>
<dbReference type="InterPro" id="IPR020449">
    <property type="entry name" value="Tscrpt_reg_AraC-type_HTH"/>
</dbReference>
<dbReference type="SMART" id="SM00342">
    <property type="entry name" value="HTH_ARAC"/>
    <property type="match status" value="1"/>
</dbReference>
<protein>
    <recommendedName>
        <fullName evidence="4">HTH araC/xylS-type domain-containing protein</fullName>
    </recommendedName>
</protein>
<dbReference type="PANTHER" id="PTHR46796:SF6">
    <property type="entry name" value="ARAC SUBFAMILY"/>
    <property type="match status" value="1"/>
</dbReference>
<dbReference type="InterPro" id="IPR018060">
    <property type="entry name" value="HTH_AraC"/>
</dbReference>
<keyword evidence="1" id="KW-0805">Transcription regulation</keyword>
<dbReference type="PANTHER" id="PTHR46796">
    <property type="entry name" value="HTH-TYPE TRANSCRIPTIONAL ACTIVATOR RHAS-RELATED"/>
    <property type="match status" value="1"/>
</dbReference>
<dbReference type="Proteomes" id="UP001441944">
    <property type="component" value="Unassembled WGS sequence"/>
</dbReference>
<comment type="caution">
    <text evidence="5">The sequence shown here is derived from an EMBL/GenBank/DDBJ whole genome shotgun (WGS) entry which is preliminary data.</text>
</comment>
<sequence length="218" mass="23990">MTLTAGDMMVWDASMPCHFKTEGPINKTTLFISRKLLRDITGSDALTIGRLDVSGGWGALLRDRILSLPPVLSDMDPAAFSRLGRTLIEEVGLLAQVSRDVATPRAALMARVDSAIGKHLHDPDLGPADIAASVGISVRYLHHLFVDEPDTFRVRLIAKRLDAISRVLRQSPERSSSLTQVAFAHGFSSSAHFSRAFKRRFGVSPRDYRHANEACRTL</sequence>
<keyword evidence="3" id="KW-0804">Transcription</keyword>
<dbReference type="PRINTS" id="PR00032">
    <property type="entry name" value="HTHARAC"/>
</dbReference>
<proteinExistence type="predicted"/>
<evidence type="ECO:0000259" key="4">
    <source>
        <dbReference type="PROSITE" id="PS01124"/>
    </source>
</evidence>
<accession>A0ABQ0AR48</accession>
<dbReference type="PROSITE" id="PS00041">
    <property type="entry name" value="HTH_ARAC_FAMILY_1"/>
    <property type="match status" value="1"/>
</dbReference>
<dbReference type="PROSITE" id="PS01124">
    <property type="entry name" value="HTH_ARAC_FAMILY_2"/>
    <property type="match status" value="1"/>
</dbReference>
<keyword evidence="6" id="KW-1185">Reference proteome</keyword>
<evidence type="ECO:0000256" key="2">
    <source>
        <dbReference type="ARBA" id="ARBA00023125"/>
    </source>
</evidence>
<name>A0ABQ0AR48_9RHOB</name>
<dbReference type="InterPro" id="IPR018062">
    <property type="entry name" value="HTH_AraC-typ_CS"/>
</dbReference>
<dbReference type="EMBL" id="BAABWU010000021">
    <property type="protein sequence ID" value="GAA6198323.1"/>
    <property type="molecule type" value="Genomic_DNA"/>
</dbReference>
<evidence type="ECO:0000256" key="1">
    <source>
        <dbReference type="ARBA" id="ARBA00023015"/>
    </source>
</evidence>
<evidence type="ECO:0000313" key="5">
    <source>
        <dbReference type="EMBL" id="GAA6198323.1"/>
    </source>
</evidence>
<dbReference type="Gene3D" id="1.10.10.60">
    <property type="entry name" value="Homeodomain-like"/>
    <property type="match status" value="1"/>
</dbReference>
<dbReference type="SUPFAM" id="SSF46689">
    <property type="entry name" value="Homeodomain-like"/>
    <property type="match status" value="1"/>
</dbReference>
<keyword evidence="2" id="KW-0238">DNA-binding</keyword>
<organism evidence="5 6">
    <name type="scientific">Pseudophaeobacter arcticus</name>
    <dbReference type="NCBI Taxonomy" id="385492"/>
    <lineage>
        <taxon>Bacteria</taxon>
        <taxon>Pseudomonadati</taxon>
        <taxon>Pseudomonadota</taxon>
        <taxon>Alphaproteobacteria</taxon>
        <taxon>Rhodobacterales</taxon>
        <taxon>Paracoccaceae</taxon>
        <taxon>Pseudophaeobacter</taxon>
    </lineage>
</organism>
<evidence type="ECO:0000256" key="3">
    <source>
        <dbReference type="ARBA" id="ARBA00023163"/>
    </source>
</evidence>